<keyword evidence="1" id="KW-0472">Membrane</keyword>
<protein>
    <submittedName>
        <fullName evidence="2">DUF4199 domain-containing protein</fullName>
    </submittedName>
</protein>
<proteinExistence type="predicted"/>
<keyword evidence="3" id="KW-1185">Reference proteome</keyword>
<dbReference type="Pfam" id="PF13858">
    <property type="entry name" value="DUF4199"/>
    <property type="match status" value="1"/>
</dbReference>
<dbReference type="InterPro" id="IPR025250">
    <property type="entry name" value="DUF4199"/>
</dbReference>
<reference evidence="3" key="2">
    <citation type="submission" date="2023-07" db="EMBL/GenBank/DDBJ databases">
        <title>Zobellia barbeyronii sp. nov., a new marine flavobacterium, isolated from green and red algae.</title>
        <authorList>
            <person name="Nedashkovskaya O.I."/>
            <person name="Otstavnykh N."/>
            <person name="Zhukova N."/>
            <person name="Guzev K."/>
            <person name="Chausova V."/>
            <person name="Tekutyeva L."/>
            <person name="Mikhailov V."/>
            <person name="Isaeva M."/>
        </authorList>
    </citation>
    <scope>NUCLEOTIDE SEQUENCE [LARGE SCALE GENOMIC DNA]</scope>
    <source>
        <strain evidence="3">KMM 6746</strain>
    </source>
</reference>
<keyword evidence="1" id="KW-1133">Transmembrane helix</keyword>
<feature type="transmembrane region" description="Helical" evidence="1">
    <location>
        <begin position="12"/>
        <end position="33"/>
    </location>
</feature>
<evidence type="ECO:0000313" key="2">
    <source>
        <dbReference type="EMBL" id="MBT2161090.1"/>
    </source>
</evidence>
<accession>A0ABS5WDD6</accession>
<feature type="transmembrane region" description="Helical" evidence="1">
    <location>
        <begin position="144"/>
        <end position="166"/>
    </location>
</feature>
<comment type="caution">
    <text evidence="2">The sequence shown here is derived from an EMBL/GenBank/DDBJ whole genome shotgun (WGS) entry which is preliminary data.</text>
</comment>
<dbReference type="Proteomes" id="UP000740413">
    <property type="component" value="Unassembled WGS sequence"/>
</dbReference>
<dbReference type="EMBL" id="JACATN010000002">
    <property type="protein sequence ID" value="MBT2161090.1"/>
    <property type="molecule type" value="Genomic_DNA"/>
</dbReference>
<feature type="transmembrane region" description="Helical" evidence="1">
    <location>
        <begin position="45"/>
        <end position="63"/>
    </location>
</feature>
<keyword evidence="1" id="KW-0812">Transmembrane</keyword>
<name>A0ABS5WDD6_9FLAO</name>
<sequence>MEESKAETGKFAFNYGLLVGGIGIAFGIMLYTMDMHYERGLAVQGTQTLILVVGIVLGIYQFKKSNLNYLTISEALKVGAGVALIAGILGILYFYVFSSYVEPEYMDKMYEIAKQEALVDNPKLTEEEIDKGIEMQKSFSWMSYPIILIMNILIGLVVGVITGLILKKEKPAY</sequence>
<feature type="transmembrane region" description="Helical" evidence="1">
    <location>
        <begin position="75"/>
        <end position="96"/>
    </location>
</feature>
<organism evidence="2 3">
    <name type="scientific">Zobellia barbeyronii</name>
    <dbReference type="NCBI Taxonomy" id="2748009"/>
    <lineage>
        <taxon>Bacteria</taxon>
        <taxon>Pseudomonadati</taxon>
        <taxon>Bacteroidota</taxon>
        <taxon>Flavobacteriia</taxon>
        <taxon>Flavobacteriales</taxon>
        <taxon>Flavobacteriaceae</taxon>
        <taxon>Zobellia</taxon>
    </lineage>
</organism>
<evidence type="ECO:0000256" key="1">
    <source>
        <dbReference type="SAM" id="Phobius"/>
    </source>
</evidence>
<gene>
    <name evidence="2" type="ORF">HW347_07420</name>
</gene>
<reference evidence="2 3" key="1">
    <citation type="submission" date="2020-06" db="EMBL/GenBank/DDBJ databases">
        <authorList>
            <person name="Isaeva M.P."/>
            <person name="Chernysheva N.Y."/>
        </authorList>
    </citation>
    <scope>NUCLEOTIDE SEQUENCE [LARGE SCALE GENOMIC DNA]</scope>
    <source>
        <strain evidence="2 3">KMM 6746</strain>
    </source>
</reference>
<evidence type="ECO:0000313" key="3">
    <source>
        <dbReference type="Proteomes" id="UP000740413"/>
    </source>
</evidence>